<evidence type="ECO:0000313" key="5">
    <source>
        <dbReference type="EMBL" id="GLQ27603.1"/>
    </source>
</evidence>
<accession>A0ABQ5VKE8</accession>
<dbReference type="Gene3D" id="2.40.50.140">
    <property type="entry name" value="Nucleic acid-binding proteins"/>
    <property type="match status" value="1"/>
</dbReference>
<reference evidence="5" key="1">
    <citation type="journal article" date="2014" name="Int. J. Syst. Evol. Microbiol.">
        <title>Complete genome of a new Firmicutes species belonging to the dominant human colonic microbiota ('Ruminococcus bicirculans') reveals two chromosomes and a selective capacity to utilize plant glucans.</title>
        <authorList>
            <consortium name="NISC Comparative Sequencing Program"/>
            <person name="Wegmann U."/>
            <person name="Louis P."/>
            <person name="Goesmann A."/>
            <person name="Henrissat B."/>
            <person name="Duncan S.H."/>
            <person name="Flint H.J."/>
        </authorList>
    </citation>
    <scope>NUCLEOTIDE SEQUENCE</scope>
    <source>
        <strain evidence="5">NBRC 109915</strain>
    </source>
</reference>
<protein>
    <submittedName>
        <fullName evidence="5">tRNA-binding protein</fullName>
    </submittedName>
</protein>
<dbReference type="SUPFAM" id="SSF50249">
    <property type="entry name" value="Nucleic acid-binding proteins"/>
    <property type="match status" value="1"/>
</dbReference>
<sequence>MAEITFDDFMKVDIRVGTVTRAEPFPEARKPAIKLWVDFGAEIGERKTSAQITVHYDPEALVGRQVMAVVNFPPRQIGPFMSEVLVLGVPDENGAIVLLSPDQDVPDGGRMH</sequence>
<dbReference type="CDD" id="cd02798">
    <property type="entry name" value="tRNA_bind_CsaA"/>
    <property type="match status" value="1"/>
</dbReference>
<evidence type="ECO:0000256" key="1">
    <source>
        <dbReference type="ARBA" id="ARBA00022555"/>
    </source>
</evidence>
<comment type="caution">
    <text evidence="5">The sequence shown here is derived from an EMBL/GenBank/DDBJ whole genome shotgun (WGS) entry which is preliminary data.</text>
</comment>
<dbReference type="InterPro" id="IPR012340">
    <property type="entry name" value="NA-bd_OB-fold"/>
</dbReference>
<dbReference type="NCBIfam" id="NF007494">
    <property type="entry name" value="PRK10089.1-3"/>
    <property type="match status" value="1"/>
</dbReference>
<keyword evidence="2 3" id="KW-0694">RNA-binding</keyword>
<dbReference type="NCBIfam" id="NF007495">
    <property type="entry name" value="PRK10089.1-4"/>
    <property type="match status" value="1"/>
</dbReference>
<evidence type="ECO:0000259" key="4">
    <source>
        <dbReference type="PROSITE" id="PS50886"/>
    </source>
</evidence>
<evidence type="ECO:0000256" key="3">
    <source>
        <dbReference type="PROSITE-ProRule" id="PRU00209"/>
    </source>
</evidence>
<feature type="domain" description="TRNA-binding" evidence="4">
    <location>
        <begin position="8"/>
        <end position="112"/>
    </location>
</feature>
<dbReference type="InterPro" id="IPR051270">
    <property type="entry name" value="Tyrosine-tRNA_ligase_regulator"/>
</dbReference>
<organism evidence="5 6">
    <name type="scientific">Sulfitobacter pacificus</name>
    <dbReference type="NCBI Taxonomy" id="1499314"/>
    <lineage>
        <taxon>Bacteria</taxon>
        <taxon>Pseudomonadati</taxon>
        <taxon>Pseudomonadota</taxon>
        <taxon>Alphaproteobacteria</taxon>
        <taxon>Rhodobacterales</taxon>
        <taxon>Roseobacteraceae</taxon>
        <taxon>Sulfitobacter</taxon>
    </lineage>
</organism>
<proteinExistence type="predicted"/>
<keyword evidence="1 3" id="KW-0820">tRNA-binding</keyword>
<dbReference type="InterPro" id="IPR008231">
    <property type="entry name" value="CsaA"/>
</dbReference>
<dbReference type="RefSeq" id="WP_284373735.1">
    <property type="nucleotide sequence ID" value="NZ_BAABWP010000001.1"/>
</dbReference>
<dbReference type="InterPro" id="IPR002547">
    <property type="entry name" value="tRNA-bd_dom"/>
</dbReference>
<keyword evidence="6" id="KW-1185">Reference proteome</keyword>
<reference evidence="5" key="2">
    <citation type="submission" date="2023-01" db="EMBL/GenBank/DDBJ databases">
        <title>Draft genome sequence of Sulfitobacter pacificus strain NBRC 109915.</title>
        <authorList>
            <person name="Sun Q."/>
            <person name="Mori K."/>
        </authorList>
    </citation>
    <scope>NUCLEOTIDE SEQUENCE</scope>
    <source>
        <strain evidence="5">NBRC 109915</strain>
    </source>
</reference>
<gene>
    <name evidence="5" type="primary">csaA</name>
    <name evidence="5" type="ORF">GCM10007927_24060</name>
</gene>
<dbReference type="PROSITE" id="PS50886">
    <property type="entry name" value="TRBD"/>
    <property type="match status" value="1"/>
</dbReference>
<dbReference type="EMBL" id="BSNL01000001">
    <property type="protein sequence ID" value="GLQ27603.1"/>
    <property type="molecule type" value="Genomic_DNA"/>
</dbReference>
<dbReference type="PANTHER" id="PTHR11586">
    <property type="entry name" value="TRNA-AMINOACYLATION COFACTOR ARC1 FAMILY MEMBER"/>
    <property type="match status" value="1"/>
</dbReference>
<evidence type="ECO:0000313" key="6">
    <source>
        <dbReference type="Proteomes" id="UP001161388"/>
    </source>
</evidence>
<name>A0ABQ5VKE8_9RHOB</name>
<dbReference type="Pfam" id="PF01588">
    <property type="entry name" value="tRNA_bind"/>
    <property type="match status" value="1"/>
</dbReference>
<evidence type="ECO:0000256" key="2">
    <source>
        <dbReference type="ARBA" id="ARBA00022884"/>
    </source>
</evidence>
<dbReference type="NCBIfam" id="TIGR02222">
    <property type="entry name" value="chap_CsaA"/>
    <property type="match status" value="1"/>
</dbReference>
<dbReference type="PANTHER" id="PTHR11586:SF37">
    <property type="entry name" value="TRNA-BINDING DOMAIN-CONTAINING PROTEIN"/>
    <property type="match status" value="1"/>
</dbReference>
<dbReference type="Proteomes" id="UP001161388">
    <property type="component" value="Unassembled WGS sequence"/>
</dbReference>